<dbReference type="Proteomes" id="UP000598467">
    <property type="component" value="Unassembled WGS sequence"/>
</dbReference>
<comment type="caution">
    <text evidence="2">The sequence shown here is derived from an EMBL/GenBank/DDBJ whole genome shotgun (WGS) entry which is preliminary data.</text>
</comment>
<organism evidence="2 3">
    <name type="scientific">Roseibium aggregatum</name>
    <dbReference type="NCBI Taxonomy" id="187304"/>
    <lineage>
        <taxon>Bacteria</taxon>
        <taxon>Pseudomonadati</taxon>
        <taxon>Pseudomonadota</taxon>
        <taxon>Alphaproteobacteria</taxon>
        <taxon>Hyphomicrobiales</taxon>
        <taxon>Stappiaceae</taxon>
        <taxon>Roseibium</taxon>
    </lineage>
</organism>
<evidence type="ECO:0000313" key="3">
    <source>
        <dbReference type="Proteomes" id="UP000598467"/>
    </source>
</evidence>
<sequence>MTRSEMFVVLMAAMYIASITNAYSQSFSCTFGEPACLDYGAKVCSSSAKCVDQNAICFDSFTCDYKGFVCKSDYDEAVDEIDDKVRRYNALVNDFNSLKAKYLESESERENISAKLSNLIDCLEYASSLEEAQDCQP</sequence>
<evidence type="ECO:0000256" key="1">
    <source>
        <dbReference type="SAM" id="SignalP"/>
    </source>
</evidence>
<dbReference type="RefSeq" id="WP_190292099.1">
    <property type="nucleotide sequence ID" value="NZ_JABFCZ010000014.1"/>
</dbReference>
<name>A0A926S9P7_9HYPH</name>
<proteinExistence type="predicted"/>
<feature type="signal peptide" evidence="1">
    <location>
        <begin position="1"/>
        <end position="22"/>
    </location>
</feature>
<reference evidence="2" key="1">
    <citation type="submission" date="2020-05" db="EMBL/GenBank/DDBJ databases">
        <title>Identification of trans-AT polyketide cluster in two marine bacteria, producers of a novel glutaramide-containing polyketide sesbanimide D and analogs.</title>
        <authorList>
            <person name="Kacar D."/>
            <person name="Rodriguez P."/>
            <person name="Canedo L."/>
            <person name="Gonzalez E."/>
            <person name="Galan B."/>
            <person name="De La Calle F."/>
            <person name="Garcia J.L."/>
        </authorList>
    </citation>
    <scope>NUCLEOTIDE SEQUENCE</scope>
    <source>
        <strain evidence="2">PHM038</strain>
    </source>
</reference>
<dbReference type="AlphaFoldDB" id="A0A926S9P7"/>
<gene>
    <name evidence="2" type="ORF">HK439_13840</name>
</gene>
<dbReference type="EMBL" id="JABFCZ010000014">
    <property type="protein sequence ID" value="MBD1547344.1"/>
    <property type="molecule type" value="Genomic_DNA"/>
</dbReference>
<keyword evidence="1" id="KW-0732">Signal</keyword>
<feature type="chain" id="PRO_5037595105" evidence="1">
    <location>
        <begin position="23"/>
        <end position="137"/>
    </location>
</feature>
<evidence type="ECO:0000313" key="2">
    <source>
        <dbReference type="EMBL" id="MBD1547344.1"/>
    </source>
</evidence>
<protein>
    <submittedName>
        <fullName evidence="2">Uncharacterized protein</fullName>
    </submittedName>
</protein>
<accession>A0A926S9P7</accession>